<reference evidence="7" key="1">
    <citation type="submission" date="2022-08" db="EMBL/GenBank/DDBJ databases">
        <authorList>
            <person name="Gutierrez-Valencia J."/>
        </authorList>
    </citation>
    <scope>NUCLEOTIDE SEQUENCE</scope>
</reference>
<dbReference type="EMBL" id="CAMGYJ010000007">
    <property type="protein sequence ID" value="CAI0448335.1"/>
    <property type="molecule type" value="Genomic_DNA"/>
</dbReference>
<dbReference type="GO" id="GO:0005789">
    <property type="term" value="C:endoplasmic reticulum membrane"/>
    <property type="evidence" value="ECO:0007669"/>
    <property type="project" value="UniProtKB-SubCell"/>
</dbReference>
<organism evidence="7 8">
    <name type="scientific">Linum tenue</name>
    <dbReference type="NCBI Taxonomy" id="586396"/>
    <lineage>
        <taxon>Eukaryota</taxon>
        <taxon>Viridiplantae</taxon>
        <taxon>Streptophyta</taxon>
        <taxon>Embryophyta</taxon>
        <taxon>Tracheophyta</taxon>
        <taxon>Spermatophyta</taxon>
        <taxon>Magnoliopsida</taxon>
        <taxon>eudicotyledons</taxon>
        <taxon>Gunneridae</taxon>
        <taxon>Pentapetalae</taxon>
        <taxon>rosids</taxon>
        <taxon>fabids</taxon>
        <taxon>Malpighiales</taxon>
        <taxon>Linaceae</taxon>
        <taxon>Linum</taxon>
    </lineage>
</organism>
<evidence type="ECO:0000313" key="8">
    <source>
        <dbReference type="Proteomes" id="UP001154282"/>
    </source>
</evidence>
<dbReference type="Pfam" id="PF09446">
    <property type="entry name" value="VMA21"/>
    <property type="match status" value="1"/>
</dbReference>
<protein>
    <recommendedName>
        <fullName evidence="6">Vacuolar ATPase assembly integral membrane protein VMA21 homolog</fullName>
    </recommendedName>
</protein>
<keyword evidence="5 6" id="KW-0968">Cytoplasmic vesicle</keyword>
<dbReference type="GO" id="GO:0033116">
    <property type="term" value="C:endoplasmic reticulum-Golgi intermediate compartment membrane"/>
    <property type="evidence" value="ECO:0007669"/>
    <property type="project" value="UniProtKB-SubCell"/>
</dbReference>
<dbReference type="GO" id="GO:0012507">
    <property type="term" value="C:ER to Golgi transport vesicle membrane"/>
    <property type="evidence" value="ECO:0007669"/>
    <property type="project" value="UniProtKB-SubCell"/>
</dbReference>
<comment type="similarity">
    <text evidence="6">Belongs to the VMA21 family.</text>
</comment>
<feature type="transmembrane region" description="Helical" evidence="6">
    <location>
        <begin position="42"/>
        <end position="64"/>
    </location>
</feature>
<dbReference type="PANTHER" id="PTHR31792:SF3">
    <property type="entry name" value="VACUOLAR ATPASE ASSEMBLY INTEGRAL MEMBRANE PROTEIN VMA21"/>
    <property type="match status" value="1"/>
</dbReference>
<dbReference type="AlphaFoldDB" id="A0AAV0MRJ4"/>
<evidence type="ECO:0000256" key="6">
    <source>
        <dbReference type="HAMAP-Rule" id="MF_03058"/>
    </source>
</evidence>
<dbReference type="Proteomes" id="UP001154282">
    <property type="component" value="Unassembled WGS sequence"/>
</dbReference>
<keyword evidence="8" id="KW-1185">Reference proteome</keyword>
<keyword evidence="3 6" id="KW-1133">Transmembrane helix</keyword>
<evidence type="ECO:0000256" key="3">
    <source>
        <dbReference type="ARBA" id="ARBA00022989"/>
    </source>
</evidence>
<dbReference type="HAMAP" id="MF_03058">
    <property type="entry name" value="VMA21"/>
    <property type="match status" value="1"/>
</dbReference>
<comment type="subcellular location">
    <subcellularLocation>
        <location evidence="6">Endoplasmic reticulum membrane</location>
        <topology evidence="6">Multi-pass membrane protein</topology>
    </subcellularLocation>
    <subcellularLocation>
        <location evidence="6">Endoplasmic reticulum-Golgi intermediate compartment membrane</location>
        <topology evidence="6">Multi-pass membrane protein</topology>
    </subcellularLocation>
    <subcellularLocation>
        <location evidence="6">Cytoplasmic vesicle</location>
        <location evidence="6">COPII-coated vesicle membrane</location>
        <topology evidence="6">Multi-pass membrane protein</topology>
    </subcellularLocation>
</comment>
<name>A0AAV0MRJ4_9ROSI</name>
<comment type="caution">
    <text evidence="7">The sequence shown here is derived from an EMBL/GenBank/DDBJ whole genome shotgun (WGS) entry which is preliminary data.</text>
</comment>
<keyword evidence="1 6" id="KW-0812">Transmembrane</keyword>
<gene>
    <name evidence="7" type="ORF">LITE_LOCUS29750</name>
</gene>
<dbReference type="InterPro" id="IPR019013">
    <property type="entry name" value="Vma21"/>
</dbReference>
<evidence type="ECO:0000256" key="2">
    <source>
        <dbReference type="ARBA" id="ARBA00022824"/>
    </source>
</evidence>
<sequence>MAGAINKFFVTSMFMWMAPIGVLFAFNHDWLPGLSQLSPHTLTLLSGLVAVVSVNIVMGFYIYIAMKEPVDKHEPHPGFVAEARASLNKLNKGKATSMVSKKD</sequence>
<evidence type="ECO:0000313" key="7">
    <source>
        <dbReference type="EMBL" id="CAI0448335.1"/>
    </source>
</evidence>
<comment type="function">
    <text evidence="6">Required for the assembly of the V0 complex of the vacuolar ATPase (V-ATPase) in the endoplasmic reticulum.</text>
</comment>
<dbReference type="PANTHER" id="PTHR31792">
    <property type="entry name" value="VACUOLAR ATPASE ASSEMBLY INTEGRAL MEMBRANE PROTEIN VMA21"/>
    <property type="match status" value="1"/>
</dbReference>
<evidence type="ECO:0000256" key="5">
    <source>
        <dbReference type="ARBA" id="ARBA00023329"/>
    </source>
</evidence>
<keyword evidence="4 6" id="KW-0472">Membrane</keyword>
<feature type="transmembrane region" description="Helical" evidence="6">
    <location>
        <begin position="7"/>
        <end position="26"/>
    </location>
</feature>
<accession>A0AAV0MRJ4</accession>
<keyword evidence="2 6" id="KW-0256">Endoplasmic reticulum</keyword>
<evidence type="ECO:0000256" key="1">
    <source>
        <dbReference type="ARBA" id="ARBA00022692"/>
    </source>
</evidence>
<proteinExistence type="inferred from homology"/>
<dbReference type="GO" id="GO:0070072">
    <property type="term" value="P:vacuolar proton-transporting V-type ATPase complex assembly"/>
    <property type="evidence" value="ECO:0007669"/>
    <property type="project" value="UniProtKB-UniRule"/>
</dbReference>
<evidence type="ECO:0000256" key="4">
    <source>
        <dbReference type="ARBA" id="ARBA00023136"/>
    </source>
</evidence>